<keyword evidence="3" id="KW-1185">Reference proteome</keyword>
<evidence type="ECO:0000256" key="1">
    <source>
        <dbReference type="SAM" id="MobiDB-lite"/>
    </source>
</evidence>
<accession>A0A1F5LEH7</accession>
<reference evidence="2 3" key="1">
    <citation type="journal article" date="2016" name="Sci. Rep.">
        <title>Penicillium arizonense, a new, genome sequenced fungal species, reveals a high chemical diversity in secreted metabolites.</title>
        <authorList>
            <person name="Grijseels S."/>
            <person name="Nielsen J.C."/>
            <person name="Randelovic M."/>
            <person name="Nielsen J."/>
            <person name="Nielsen K.F."/>
            <person name="Workman M."/>
            <person name="Frisvad J.C."/>
        </authorList>
    </citation>
    <scope>NUCLEOTIDE SEQUENCE [LARGE SCALE GENOMIC DNA]</scope>
    <source>
        <strain evidence="2 3">CBS 141311</strain>
    </source>
</reference>
<protein>
    <submittedName>
        <fullName evidence="2">Uncharacterized protein</fullName>
    </submittedName>
</protein>
<dbReference type="RefSeq" id="XP_022486784.1">
    <property type="nucleotide sequence ID" value="XM_022633234.1"/>
</dbReference>
<name>A0A1F5LEH7_PENAI</name>
<dbReference type="Proteomes" id="UP000177622">
    <property type="component" value="Unassembled WGS sequence"/>
</dbReference>
<dbReference type="OrthoDB" id="4356078at2759"/>
<evidence type="ECO:0000313" key="2">
    <source>
        <dbReference type="EMBL" id="OGE51339.1"/>
    </source>
</evidence>
<comment type="caution">
    <text evidence="2">The sequence shown here is derived from an EMBL/GenBank/DDBJ whole genome shotgun (WGS) entry which is preliminary data.</text>
</comment>
<feature type="compositionally biased region" description="Polar residues" evidence="1">
    <location>
        <begin position="326"/>
        <end position="335"/>
    </location>
</feature>
<feature type="compositionally biased region" description="Basic and acidic residues" evidence="1">
    <location>
        <begin position="281"/>
        <end position="290"/>
    </location>
</feature>
<gene>
    <name evidence="2" type="ORF">PENARI_c013G06198</name>
</gene>
<proteinExistence type="predicted"/>
<dbReference type="EMBL" id="LXJU01000013">
    <property type="protein sequence ID" value="OGE51339.1"/>
    <property type="molecule type" value="Genomic_DNA"/>
</dbReference>
<evidence type="ECO:0000313" key="3">
    <source>
        <dbReference type="Proteomes" id="UP000177622"/>
    </source>
</evidence>
<organism evidence="2 3">
    <name type="scientific">Penicillium arizonense</name>
    <dbReference type="NCBI Taxonomy" id="1835702"/>
    <lineage>
        <taxon>Eukaryota</taxon>
        <taxon>Fungi</taxon>
        <taxon>Dikarya</taxon>
        <taxon>Ascomycota</taxon>
        <taxon>Pezizomycotina</taxon>
        <taxon>Eurotiomycetes</taxon>
        <taxon>Eurotiomycetidae</taxon>
        <taxon>Eurotiales</taxon>
        <taxon>Aspergillaceae</taxon>
        <taxon>Penicillium</taxon>
    </lineage>
</organism>
<feature type="region of interest" description="Disordered" evidence="1">
    <location>
        <begin position="259"/>
        <end position="375"/>
    </location>
</feature>
<dbReference type="AlphaFoldDB" id="A0A1F5LEH7"/>
<dbReference type="GeneID" id="34577968"/>
<sequence>MSDTDIASWKKFCAILAQLYPPTNIDDILAIMGAADQLRLNRSVPRLKGKSNWMSWSERLFVILKDIRPVYLEILTGRYRCPVPLTGEGVTKVDQAKQKARIAAWKADSYRVRAYLGSTLADEPASHVKDIYDTHEAYQKLEAQFAEKKLMSGSRCWSEWTKLKYDPSEITALEFVRQFQQAIFQLKMTQRSGLGPKQQLPQFMQAINMPGFATFLTSIDPDFDSTDLMEIAYASFIQFVQSGENPDLAVFRRVTDPLRSDKAKKPVTTDKAPPAANSFKNTDKGKKRPSEGSSDQVVRRPRLSDEAGKVFRMTTTGVVTPRPHPSNRSAPSSQSNDRRAGSPLFFTLDSSDEVGDDGGSPLVIDENALDSAARS</sequence>
<feature type="compositionally biased region" description="Basic and acidic residues" evidence="1">
    <location>
        <begin position="259"/>
        <end position="268"/>
    </location>
</feature>